<reference evidence="11" key="1">
    <citation type="journal article" date="2010" name="Genome Biol.">
        <title>Genome sequence of the necrotrophic plant pathogen Pythium ultimum reveals original pathogenicity mechanisms and effector repertoire.</title>
        <authorList>
            <person name="Levesque C.A."/>
            <person name="Brouwer H."/>
            <person name="Cano L."/>
            <person name="Hamilton J.P."/>
            <person name="Holt C."/>
            <person name="Huitema E."/>
            <person name="Raffaele S."/>
            <person name="Robideau G.P."/>
            <person name="Thines M."/>
            <person name="Win J."/>
            <person name="Zerillo M.M."/>
            <person name="Beakes G.W."/>
            <person name="Boore J.L."/>
            <person name="Busam D."/>
            <person name="Dumas B."/>
            <person name="Ferriera S."/>
            <person name="Fuerstenberg S.I."/>
            <person name="Gachon C.M."/>
            <person name="Gaulin E."/>
            <person name="Govers F."/>
            <person name="Grenville-Briggs L."/>
            <person name="Horner N."/>
            <person name="Hostetler J."/>
            <person name="Jiang R.H."/>
            <person name="Johnson J."/>
            <person name="Krajaejun T."/>
            <person name="Lin H."/>
            <person name="Meijer H.J."/>
            <person name="Moore B."/>
            <person name="Morris P."/>
            <person name="Phuntmart V."/>
            <person name="Puiu D."/>
            <person name="Shetty J."/>
            <person name="Stajich J.E."/>
            <person name="Tripathy S."/>
            <person name="Wawra S."/>
            <person name="van West P."/>
            <person name="Whitty B.R."/>
            <person name="Coutinho P.M."/>
            <person name="Henrissat B."/>
            <person name="Martin F."/>
            <person name="Thomas P.D."/>
            <person name="Tyler B.M."/>
            <person name="De Vries R.P."/>
            <person name="Kamoun S."/>
            <person name="Yandell M."/>
            <person name="Tisserat N."/>
            <person name="Buell C.R."/>
        </authorList>
    </citation>
    <scope>NUCLEOTIDE SEQUENCE</scope>
    <source>
        <strain evidence="11">DAOM:BR144</strain>
    </source>
</reference>
<organism evidence="10 11">
    <name type="scientific">Globisporangium ultimum (strain ATCC 200006 / CBS 805.95 / DAOM BR144)</name>
    <name type="common">Pythium ultimum</name>
    <dbReference type="NCBI Taxonomy" id="431595"/>
    <lineage>
        <taxon>Eukaryota</taxon>
        <taxon>Sar</taxon>
        <taxon>Stramenopiles</taxon>
        <taxon>Oomycota</taxon>
        <taxon>Peronosporomycetes</taxon>
        <taxon>Pythiales</taxon>
        <taxon>Pythiaceae</taxon>
        <taxon>Globisporangium</taxon>
    </lineage>
</organism>
<evidence type="ECO:0000259" key="9">
    <source>
        <dbReference type="PROSITE" id="PS50021"/>
    </source>
</evidence>
<comment type="similarity">
    <text evidence="2">Belongs to the MAPRE family.</text>
</comment>
<evidence type="ECO:0000256" key="2">
    <source>
        <dbReference type="ARBA" id="ARBA00010729"/>
    </source>
</evidence>
<dbReference type="PANTHER" id="PTHR10623">
    <property type="entry name" value="MICROTUBULE-ASSOCIATED PROTEIN RP/EB FAMILY MEMBER"/>
    <property type="match status" value="1"/>
</dbReference>
<evidence type="ECO:0000256" key="5">
    <source>
        <dbReference type="ARBA" id="ARBA00022701"/>
    </source>
</evidence>
<evidence type="ECO:0000256" key="1">
    <source>
        <dbReference type="ARBA" id="ARBA00004245"/>
    </source>
</evidence>
<protein>
    <recommendedName>
        <fullName evidence="9">Calponin-homology (CH) domain-containing protein</fullName>
    </recommendedName>
</protein>
<keyword evidence="4" id="KW-0132">Cell division</keyword>
<dbReference type="SUPFAM" id="SSF47576">
    <property type="entry name" value="Calponin-homology domain, CH-domain"/>
    <property type="match status" value="1"/>
</dbReference>
<dbReference type="GO" id="GO:0005874">
    <property type="term" value="C:microtubule"/>
    <property type="evidence" value="ECO:0007669"/>
    <property type="project" value="UniProtKB-KW"/>
</dbReference>
<evidence type="ECO:0000256" key="8">
    <source>
        <dbReference type="ARBA" id="ARBA00023306"/>
    </source>
</evidence>
<dbReference type="InterPro" id="IPR036872">
    <property type="entry name" value="CH_dom_sf"/>
</dbReference>
<dbReference type="InterPro" id="IPR027328">
    <property type="entry name" value="MAPRE"/>
</dbReference>
<reference evidence="11" key="2">
    <citation type="submission" date="2010-04" db="EMBL/GenBank/DDBJ databases">
        <authorList>
            <person name="Buell R."/>
            <person name="Hamilton J."/>
            <person name="Hostetler J."/>
        </authorList>
    </citation>
    <scope>NUCLEOTIDE SEQUENCE [LARGE SCALE GENOMIC DNA]</scope>
    <source>
        <strain evidence="11">DAOM:BR144</strain>
    </source>
</reference>
<feature type="domain" description="Calponin-homology (CH)" evidence="9">
    <location>
        <begin position="10"/>
        <end position="112"/>
    </location>
</feature>
<evidence type="ECO:0000313" key="10">
    <source>
        <dbReference type="EnsemblProtists" id="PYU1_T001089"/>
    </source>
</evidence>
<dbReference type="PROSITE" id="PS50021">
    <property type="entry name" value="CH"/>
    <property type="match status" value="1"/>
</dbReference>
<dbReference type="Pfam" id="PF00307">
    <property type="entry name" value="CH"/>
    <property type="match status" value="1"/>
</dbReference>
<evidence type="ECO:0000256" key="7">
    <source>
        <dbReference type="ARBA" id="ARBA00023212"/>
    </source>
</evidence>
<dbReference type="OMA" id="FEFLHWI"/>
<dbReference type="EMBL" id="GL376620">
    <property type="status" value="NOT_ANNOTATED_CDS"/>
    <property type="molecule type" value="Genomic_DNA"/>
</dbReference>
<reference evidence="10" key="3">
    <citation type="submission" date="2015-02" db="UniProtKB">
        <authorList>
            <consortium name="EnsemblProtists"/>
        </authorList>
    </citation>
    <scope>IDENTIFICATION</scope>
    <source>
        <strain evidence="10">DAOM BR144</strain>
    </source>
</reference>
<keyword evidence="7" id="KW-0206">Cytoskeleton</keyword>
<name>K3W7Z8_GLOUD</name>
<proteinExistence type="inferred from homology"/>
<dbReference type="InterPro" id="IPR001715">
    <property type="entry name" value="CH_dom"/>
</dbReference>
<sequence>MSIRKLKARGIGRLELLAWLNEFLETDYTKIEHLADGIAYCQIFDALYPGKVNLQHVNFQARCEADYERNLRVLRKAFHTCDIRKEIPVRKLVQGIFQEHFEFLHWIHDYVHRTYPDVMNSYHGFERRQQVLGAALSFTQLNDTNTNLVPKYAV</sequence>
<keyword evidence="6" id="KW-0498">Mitosis</keyword>
<dbReference type="Gene3D" id="1.10.418.10">
    <property type="entry name" value="Calponin-like domain"/>
    <property type="match status" value="1"/>
</dbReference>
<evidence type="ECO:0000256" key="4">
    <source>
        <dbReference type="ARBA" id="ARBA00022618"/>
    </source>
</evidence>
<keyword evidence="5" id="KW-0493">Microtubule</keyword>
<accession>K3W7Z8</accession>
<comment type="subcellular location">
    <subcellularLocation>
        <location evidence="1">Cytoplasm</location>
        <location evidence="1">Cytoskeleton</location>
    </subcellularLocation>
</comment>
<dbReference type="GO" id="GO:0008017">
    <property type="term" value="F:microtubule binding"/>
    <property type="evidence" value="ECO:0007669"/>
    <property type="project" value="InterPro"/>
</dbReference>
<keyword evidence="8" id="KW-0131">Cell cycle</keyword>
<dbReference type="AlphaFoldDB" id="K3W7Z8"/>
<dbReference type="InParanoid" id="K3W7Z8"/>
<dbReference type="STRING" id="431595.K3W7Z8"/>
<dbReference type="Proteomes" id="UP000019132">
    <property type="component" value="Unassembled WGS sequence"/>
</dbReference>
<evidence type="ECO:0000256" key="6">
    <source>
        <dbReference type="ARBA" id="ARBA00022776"/>
    </source>
</evidence>
<dbReference type="GO" id="GO:0051301">
    <property type="term" value="P:cell division"/>
    <property type="evidence" value="ECO:0007669"/>
    <property type="project" value="UniProtKB-KW"/>
</dbReference>
<dbReference type="EnsemblProtists" id="PYU1_T001089">
    <property type="protein sequence ID" value="PYU1_T001089"/>
    <property type="gene ID" value="PYU1_G001089"/>
</dbReference>
<keyword evidence="3" id="KW-0963">Cytoplasm</keyword>
<dbReference type="eggNOG" id="KOG3000">
    <property type="taxonomic scope" value="Eukaryota"/>
</dbReference>
<dbReference type="HOGENOM" id="CLU_104479_0_0_1"/>
<dbReference type="FunFam" id="1.10.418.10:FF:000028">
    <property type="entry name" value="RP/EB family microtubule-associated protein"/>
    <property type="match status" value="1"/>
</dbReference>
<evidence type="ECO:0000313" key="11">
    <source>
        <dbReference type="Proteomes" id="UP000019132"/>
    </source>
</evidence>
<dbReference type="VEuPathDB" id="FungiDB:PYU1_G001089"/>
<keyword evidence="11" id="KW-1185">Reference proteome</keyword>
<evidence type="ECO:0000256" key="3">
    <source>
        <dbReference type="ARBA" id="ARBA00022490"/>
    </source>
</evidence>